<evidence type="ECO:0000313" key="3">
    <source>
        <dbReference type="Proteomes" id="UP001334084"/>
    </source>
</evidence>
<feature type="domain" description="Myb-like" evidence="1">
    <location>
        <begin position="36"/>
        <end position="90"/>
    </location>
</feature>
<dbReference type="EMBL" id="CP142731">
    <property type="protein sequence ID" value="WUR03823.1"/>
    <property type="molecule type" value="Genomic_DNA"/>
</dbReference>
<evidence type="ECO:0000259" key="1">
    <source>
        <dbReference type="SMART" id="SM00717"/>
    </source>
</evidence>
<sequence>MARLTKEENNEELEKNYQILADEDIVDLYAYKKKRTAVKWTQGEVEALKRGLKKFGMGNWTKILNDERDAYNPLRRTVDLKDKARSMDDWVNCKKKEIRDFYEVDADNNPILVKGEKVIYRCRVPFVAASKFAKHKNYTGEGNIIFRIAFEELGKKWVHVYSAKYVNDPNCAKSIKLNKIWGESPNRREGR</sequence>
<dbReference type="PANTHER" id="PTHR46993:SF6">
    <property type="entry name" value="MYB TRANSCRIPTION FACTOR"/>
    <property type="match status" value="1"/>
</dbReference>
<dbReference type="AlphaFoldDB" id="A0AAX4JD87"/>
<dbReference type="GO" id="GO:0003677">
    <property type="term" value="F:DNA binding"/>
    <property type="evidence" value="ECO:0007669"/>
    <property type="project" value="UniProtKB-KW"/>
</dbReference>
<dbReference type="PANTHER" id="PTHR46993">
    <property type="entry name" value="MYB TRANSCRIPTION FACTOR"/>
    <property type="match status" value="1"/>
</dbReference>
<accession>A0AAX4JD87</accession>
<keyword evidence="2" id="KW-0238">DNA-binding</keyword>
<dbReference type="GeneID" id="90541639"/>
<keyword evidence="3" id="KW-1185">Reference proteome</keyword>
<reference evidence="2" key="1">
    <citation type="journal article" date="2024" name="BMC Genomics">
        <title>Functional annotation of a divergent genome using sequence and structure-based similarity.</title>
        <authorList>
            <person name="Svedberg D."/>
            <person name="Winiger R.R."/>
            <person name="Berg A."/>
            <person name="Sharma H."/>
            <person name="Tellgren-Roth C."/>
            <person name="Debrunner-Vossbrinck B.A."/>
            <person name="Vossbrinck C.R."/>
            <person name="Barandun J."/>
        </authorList>
    </citation>
    <scope>NUCLEOTIDE SEQUENCE</scope>
    <source>
        <strain evidence="2">Illinois isolate</strain>
    </source>
</reference>
<dbReference type="Gene3D" id="1.10.246.220">
    <property type="match status" value="1"/>
</dbReference>
<dbReference type="CDD" id="cd11660">
    <property type="entry name" value="SANT_TRF"/>
    <property type="match status" value="1"/>
</dbReference>
<protein>
    <submittedName>
        <fullName evidence="2">Myb-like DNA-binding domain-containing protein</fullName>
    </submittedName>
</protein>
<dbReference type="InterPro" id="IPR001005">
    <property type="entry name" value="SANT/Myb"/>
</dbReference>
<dbReference type="SUPFAM" id="SSF46689">
    <property type="entry name" value="Homeodomain-like"/>
    <property type="match status" value="1"/>
</dbReference>
<dbReference type="InterPro" id="IPR009057">
    <property type="entry name" value="Homeodomain-like_sf"/>
</dbReference>
<gene>
    <name evidence="2" type="ORF">VNE69_06142</name>
</gene>
<dbReference type="KEGG" id="vnx:VNE69_06142"/>
<evidence type="ECO:0000313" key="2">
    <source>
        <dbReference type="EMBL" id="WUR03823.1"/>
    </source>
</evidence>
<organism evidence="2 3">
    <name type="scientific">Vairimorpha necatrix</name>
    <dbReference type="NCBI Taxonomy" id="6039"/>
    <lineage>
        <taxon>Eukaryota</taxon>
        <taxon>Fungi</taxon>
        <taxon>Fungi incertae sedis</taxon>
        <taxon>Microsporidia</taxon>
        <taxon>Nosematidae</taxon>
        <taxon>Vairimorpha</taxon>
    </lineage>
</organism>
<dbReference type="RefSeq" id="XP_065329968.1">
    <property type="nucleotide sequence ID" value="XM_065473896.1"/>
</dbReference>
<dbReference type="Proteomes" id="UP001334084">
    <property type="component" value="Chromosome 6"/>
</dbReference>
<name>A0AAX4JD87_9MICR</name>
<proteinExistence type="predicted"/>
<dbReference type="SMART" id="SM00717">
    <property type="entry name" value="SANT"/>
    <property type="match status" value="1"/>
</dbReference>